<evidence type="ECO:0000313" key="3">
    <source>
        <dbReference type="Proteomes" id="UP000274756"/>
    </source>
</evidence>
<dbReference type="Proteomes" id="UP000274756">
    <property type="component" value="Unassembled WGS sequence"/>
</dbReference>
<evidence type="ECO:0000313" key="2">
    <source>
        <dbReference type="Proteomes" id="UP000038040"/>
    </source>
</evidence>
<dbReference type="EMBL" id="UYYG01001206">
    <property type="protein sequence ID" value="VDN60226.1"/>
    <property type="molecule type" value="Genomic_DNA"/>
</dbReference>
<dbReference type="WBParaSite" id="DME_0000782901-mRNA-1">
    <property type="protein sequence ID" value="DME_0000782901-mRNA-1"/>
    <property type="gene ID" value="DME_0000782901"/>
</dbReference>
<gene>
    <name evidence="1" type="ORF">DME_LOCUS10199</name>
</gene>
<sequence>MDLREAVVGRSVIIPRSRPSAQSSTVKRYRCMDLHQEGRFLMCGAYHGADLIDTEIAKSYTSDFRQYRDSNYVSFVT</sequence>
<reference evidence="4" key="1">
    <citation type="submission" date="2017-02" db="UniProtKB">
        <authorList>
            <consortium name="WormBaseParasite"/>
        </authorList>
    </citation>
    <scope>IDENTIFICATION</scope>
</reference>
<protein>
    <submittedName>
        <fullName evidence="1 4">Uncharacterized protein</fullName>
    </submittedName>
</protein>
<accession>A0A0N4UJJ0</accession>
<reference evidence="1 3" key="2">
    <citation type="submission" date="2018-11" db="EMBL/GenBank/DDBJ databases">
        <authorList>
            <consortium name="Pathogen Informatics"/>
        </authorList>
    </citation>
    <scope>NUCLEOTIDE SEQUENCE [LARGE SCALE GENOMIC DNA]</scope>
</reference>
<name>A0A0N4UJJ0_DRAME</name>
<organism evidence="2 4">
    <name type="scientific">Dracunculus medinensis</name>
    <name type="common">Guinea worm</name>
    <dbReference type="NCBI Taxonomy" id="318479"/>
    <lineage>
        <taxon>Eukaryota</taxon>
        <taxon>Metazoa</taxon>
        <taxon>Ecdysozoa</taxon>
        <taxon>Nematoda</taxon>
        <taxon>Chromadorea</taxon>
        <taxon>Rhabditida</taxon>
        <taxon>Spirurina</taxon>
        <taxon>Dracunculoidea</taxon>
        <taxon>Dracunculidae</taxon>
        <taxon>Dracunculus</taxon>
    </lineage>
</organism>
<dbReference type="AlphaFoldDB" id="A0A0N4UJJ0"/>
<proteinExistence type="predicted"/>
<evidence type="ECO:0000313" key="4">
    <source>
        <dbReference type="WBParaSite" id="DME_0000782901-mRNA-1"/>
    </source>
</evidence>
<evidence type="ECO:0000313" key="1">
    <source>
        <dbReference type="EMBL" id="VDN60226.1"/>
    </source>
</evidence>
<keyword evidence="3" id="KW-1185">Reference proteome</keyword>
<dbReference type="Proteomes" id="UP000038040">
    <property type="component" value="Unplaced"/>
</dbReference>